<protein>
    <submittedName>
        <fullName evidence="2">Amidase domain-containing protein</fullName>
    </submittedName>
</protein>
<evidence type="ECO:0000313" key="2">
    <source>
        <dbReference type="EMBL" id="MFD2463274.1"/>
    </source>
</evidence>
<sequence length="419" mass="46110">MVTYQALRDADPTRWTAAANDWVTLSQQCEQSATDIYHQGAGKVTDHWKDEVGDLAVNELGDLANSYRVAGVTIRAVALVLEGLGESAQLAQRALQSAVDYARQCGLVIDEATGKASFPDTRRRTPDEQRELAQANHLISQATAAATQIDETAGAELNKLGAKVDRTSLDDAFADQETASQDQLAMFKETLPTGQSPELVRKWWDSLTDRQREEYERAVPVELYDLNGIPEDVKAELRGTDGYNAIDAIRWAQQNAHNKDIDNFSENCTNFISHAMREGGLPEKGGGFDDHDPDEWYSGTSIGSDLPDPFKIDEKTSSPSWRLADAQKQFLLGNGGRQIPPDQARPGDLVYFTQKGSGDTPIGGTHHVGLVTGVTPDGDIHYTQHNADRKDASLNGRMPDYQITTGQQEITVVRPKRTW</sequence>
<reference evidence="3" key="1">
    <citation type="journal article" date="2019" name="Int. J. Syst. Evol. Microbiol.">
        <title>The Global Catalogue of Microorganisms (GCM) 10K type strain sequencing project: providing services to taxonomists for standard genome sequencing and annotation.</title>
        <authorList>
            <consortium name="The Broad Institute Genomics Platform"/>
            <consortium name="The Broad Institute Genome Sequencing Center for Infectious Disease"/>
            <person name="Wu L."/>
            <person name="Ma J."/>
        </authorList>
    </citation>
    <scope>NUCLEOTIDE SEQUENCE [LARGE SCALE GENOMIC DNA]</scope>
    <source>
        <strain evidence="3">CGMCC 4.7643</strain>
    </source>
</reference>
<keyword evidence="3" id="KW-1185">Reference proteome</keyword>
<accession>A0ABW5GQT9</accession>
<dbReference type="Gene3D" id="3.90.1720.10">
    <property type="entry name" value="endopeptidase domain like (from Nostoc punctiforme)"/>
    <property type="match status" value="1"/>
</dbReference>
<dbReference type="EMBL" id="JBHUKU010000020">
    <property type="protein sequence ID" value="MFD2463274.1"/>
    <property type="molecule type" value="Genomic_DNA"/>
</dbReference>
<dbReference type="Pfam" id="PF12671">
    <property type="entry name" value="Amidase_6"/>
    <property type="match status" value="1"/>
</dbReference>
<feature type="domain" description="Putative amidase" evidence="1">
    <location>
        <begin position="243"/>
        <end position="395"/>
    </location>
</feature>
<gene>
    <name evidence="2" type="ORF">ACFSYJ_32005</name>
</gene>
<dbReference type="InterPro" id="IPR024301">
    <property type="entry name" value="Amidase_6"/>
</dbReference>
<name>A0ABW5GQT9_9PSEU</name>
<proteinExistence type="predicted"/>
<dbReference type="Proteomes" id="UP001597419">
    <property type="component" value="Unassembled WGS sequence"/>
</dbReference>
<comment type="caution">
    <text evidence="2">The sequence shown here is derived from an EMBL/GenBank/DDBJ whole genome shotgun (WGS) entry which is preliminary data.</text>
</comment>
<evidence type="ECO:0000259" key="1">
    <source>
        <dbReference type="Pfam" id="PF12671"/>
    </source>
</evidence>
<organism evidence="2 3">
    <name type="scientific">Amycolatopsis samaneae</name>
    <dbReference type="NCBI Taxonomy" id="664691"/>
    <lineage>
        <taxon>Bacteria</taxon>
        <taxon>Bacillati</taxon>
        <taxon>Actinomycetota</taxon>
        <taxon>Actinomycetes</taxon>
        <taxon>Pseudonocardiales</taxon>
        <taxon>Pseudonocardiaceae</taxon>
        <taxon>Amycolatopsis</taxon>
    </lineage>
</organism>
<dbReference type="RefSeq" id="WP_345391929.1">
    <property type="nucleotide sequence ID" value="NZ_BAABHG010000005.1"/>
</dbReference>
<evidence type="ECO:0000313" key="3">
    <source>
        <dbReference type="Proteomes" id="UP001597419"/>
    </source>
</evidence>